<sequence length="270" mass="30529">MHLPDPWPRRLNRLRRAIGTYLSFTVFGIGGLFIGLLASPVLTLMERDVGRRQKKARAMIRWCFCRFIDVMEGLGVMQHDFEHVERLQRPGLLILANHPTLVDVIYLVAHVPHAVCIIKEKLTTNIFTRGPVLAAGYITNSDPERVMAEAARRMAEGESLILFPEGTRSTPGEQLVMQRGAANIALHTGATITPVLIDCRPSALNNVDRWYQIPAEKVQLTLQVQDDLPLKVDSTLPRRLASRQLTDSLSRYFNTNMSRFLDEHIDRPDA</sequence>
<dbReference type="InterPro" id="IPR002123">
    <property type="entry name" value="Plipid/glycerol_acylTrfase"/>
</dbReference>
<dbReference type="KEGG" id="gai:IMCC3135_34035"/>
<dbReference type="Proteomes" id="UP000250079">
    <property type="component" value="Chromosome"/>
</dbReference>
<dbReference type="GO" id="GO:0006654">
    <property type="term" value="P:phosphatidic acid biosynthetic process"/>
    <property type="evidence" value="ECO:0007669"/>
    <property type="project" value="TreeGrafter"/>
</dbReference>
<evidence type="ECO:0000259" key="5">
    <source>
        <dbReference type="SMART" id="SM00563"/>
    </source>
</evidence>
<dbReference type="EMBL" id="CP018632">
    <property type="protein sequence ID" value="ASJ76847.1"/>
    <property type="molecule type" value="Genomic_DNA"/>
</dbReference>
<evidence type="ECO:0000256" key="4">
    <source>
        <dbReference type="SAM" id="Phobius"/>
    </source>
</evidence>
<dbReference type="PANTHER" id="PTHR10434:SF66">
    <property type="entry name" value="PHOSPHOLIPID_GLYCEROL ACYLTRANSFERASE DOMAIN-CONTAINING PROTEIN"/>
    <property type="match status" value="1"/>
</dbReference>
<accession>A0A2Z2P846</accession>
<evidence type="ECO:0000313" key="7">
    <source>
        <dbReference type="Proteomes" id="UP000250079"/>
    </source>
</evidence>
<keyword evidence="4" id="KW-0472">Membrane</keyword>
<evidence type="ECO:0000313" key="6">
    <source>
        <dbReference type="EMBL" id="ASJ76847.1"/>
    </source>
</evidence>
<gene>
    <name evidence="6" type="primary">aas</name>
    <name evidence="6" type="ORF">IMCC3135_34035</name>
</gene>
<evidence type="ECO:0000256" key="2">
    <source>
        <dbReference type="ARBA" id="ARBA00022679"/>
    </source>
</evidence>
<dbReference type="Pfam" id="PF01553">
    <property type="entry name" value="Acyltransferase"/>
    <property type="match status" value="1"/>
</dbReference>
<dbReference type="GO" id="GO:0008922">
    <property type="term" value="F:long-chain fatty acid [acyl-carrier-protein] ligase activity"/>
    <property type="evidence" value="ECO:0007669"/>
    <property type="project" value="UniProtKB-EC"/>
</dbReference>
<proteinExistence type="predicted"/>
<keyword evidence="6" id="KW-0436">Ligase</keyword>
<evidence type="ECO:0000256" key="3">
    <source>
        <dbReference type="ARBA" id="ARBA00023315"/>
    </source>
</evidence>
<dbReference type="GO" id="GO:0003841">
    <property type="term" value="F:1-acylglycerol-3-phosphate O-acyltransferase activity"/>
    <property type="evidence" value="ECO:0007669"/>
    <property type="project" value="TreeGrafter"/>
</dbReference>
<organism evidence="6 7">
    <name type="scientific">Granulosicoccus antarcticus IMCC3135</name>
    <dbReference type="NCBI Taxonomy" id="1192854"/>
    <lineage>
        <taxon>Bacteria</taxon>
        <taxon>Pseudomonadati</taxon>
        <taxon>Pseudomonadota</taxon>
        <taxon>Gammaproteobacteria</taxon>
        <taxon>Chromatiales</taxon>
        <taxon>Granulosicoccaceae</taxon>
        <taxon>Granulosicoccus</taxon>
    </lineage>
</organism>
<dbReference type="EC" id="6.2.1.20" evidence="6"/>
<dbReference type="RefSeq" id="WP_088921562.1">
    <property type="nucleotide sequence ID" value="NZ_CP018632.1"/>
</dbReference>
<keyword evidence="3" id="KW-0012">Acyltransferase</keyword>
<keyword evidence="2" id="KW-0808">Transferase</keyword>
<reference evidence="6 7" key="1">
    <citation type="submission" date="2016-12" db="EMBL/GenBank/DDBJ databases">
        <authorList>
            <person name="Song W.-J."/>
            <person name="Kurnit D.M."/>
        </authorList>
    </citation>
    <scope>NUCLEOTIDE SEQUENCE [LARGE SCALE GENOMIC DNA]</scope>
    <source>
        <strain evidence="6 7">IMCC3135</strain>
    </source>
</reference>
<keyword evidence="4" id="KW-0812">Transmembrane</keyword>
<dbReference type="OrthoDB" id="9812274at2"/>
<feature type="transmembrane region" description="Helical" evidence="4">
    <location>
        <begin position="20"/>
        <end position="45"/>
    </location>
</feature>
<name>A0A2Z2P846_9GAMM</name>
<dbReference type="PANTHER" id="PTHR10434">
    <property type="entry name" value="1-ACYL-SN-GLYCEROL-3-PHOSPHATE ACYLTRANSFERASE"/>
    <property type="match status" value="1"/>
</dbReference>
<keyword evidence="7" id="KW-1185">Reference proteome</keyword>
<dbReference type="SUPFAM" id="SSF69593">
    <property type="entry name" value="Glycerol-3-phosphate (1)-acyltransferase"/>
    <property type="match status" value="1"/>
</dbReference>
<keyword evidence="4" id="KW-1133">Transmembrane helix</keyword>
<dbReference type="SMART" id="SM00563">
    <property type="entry name" value="PlsC"/>
    <property type="match status" value="1"/>
</dbReference>
<evidence type="ECO:0000256" key="1">
    <source>
        <dbReference type="ARBA" id="ARBA00005189"/>
    </source>
</evidence>
<dbReference type="AlphaFoldDB" id="A0A2Z2P846"/>
<dbReference type="CDD" id="cd07989">
    <property type="entry name" value="LPLAT_AGPAT-like"/>
    <property type="match status" value="1"/>
</dbReference>
<feature type="domain" description="Phospholipid/glycerol acyltransferase" evidence="5">
    <location>
        <begin position="92"/>
        <end position="200"/>
    </location>
</feature>
<protein>
    <submittedName>
        <fullName evidence="6">Bifunctional protein Aas</fullName>
        <ecNumber evidence="6">6.2.1.20</ecNumber>
    </submittedName>
</protein>
<comment type="pathway">
    <text evidence="1">Lipid metabolism.</text>
</comment>